<dbReference type="GO" id="GO:0004888">
    <property type="term" value="F:transmembrane signaling receptor activity"/>
    <property type="evidence" value="ECO:0007669"/>
    <property type="project" value="InterPro"/>
</dbReference>
<dbReference type="PROSITE" id="PS50111">
    <property type="entry name" value="CHEMOTAXIS_TRANSDUC_2"/>
    <property type="match status" value="1"/>
</dbReference>
<comment type="similarity">
    <text evidence="2">Belongs to the methyl-accepting chemotaxis (MCP) protein family.</text>
</comment>
<name>A0A2C6MIA7_9FIRM</name>
<evidence type="ECO:0000313" key="8">
    <source>
        <dbReference type="EMBL" id="PHJ39263.1"/>
    </source>
</evidence>
<reference evidence="8 9" key="1">
    <citation type="submission" date="2013-09" db="EMBL/GenBank/DDBJ databases">
        <title>Biodegradation of hydrocarbons in the deep terrestrial subsurface : characterization of a microbial consortium composed of two Desulfotomaculum species originating from a deep geological formation.</title>
        <authorList>
            <person name="Aullo T."/>
            <person name="Berlendis S."/>
            <person name="Lascourreges J.-F."/>
            <person name="Dessort D."/>
            <person name="Saint-Laurent S."/>
            <person name="Schraauwers B."/>
            <person name="Mas J."/>
            <person name="Magot M."/>
            <person name="Ranchou-Peyruse A."/>
        </authorList>
    </citation>
    <scope>NUCLEOTIDE SEQUENCE [LARGE SCALE GENOMIC DNA]</scope>
    <source>
        <strain evidence="8 9">Bs107</strain>
    </source>
</reference>
<evidence type="ECO:0000256" key="1">
    <source>
        <dbReference type="ARBA" id="ARBA00023224"/>
    </source>
</evidence>
<keyword evidence="5" id="KW-0472">Membrane</keyword>
<feature type="region of interest" description="Disordered" evidence="4">
    <location>
        <begin position="544"/>
        <end position="577"/>
    </location>
</feature>
<keyword evidence="1 3" id="KW-0807">Transducer</keyword>
<dbReference type="GO" id="GO:0016020">
    <property type="term" value="C:membrane"/>
    <property type="evidence" value="ECO:0007669"/>
    <property type="project" value="InterPro"/>
</dbReference>
<dbReference type="PROSITE" id="PS50885">
    <property type="entry name" value="HAMP"/>
    <property type="match status" value="1"/>
</dbReference>
<keyword evidence="5" id="KW-0812">Transmembrane</keyword>
<comment type="caution">
    <text evidence="8">The sequence shown here is derived from an EMBL/GenBank/DDBJ whole genome shotgun (WGS) entry which is preliminary data.</text>
</comment>
<dbReference type="SMART" id="SM00304">
    <property type="entry name" value="HAMP"/>
    <property type="match status" value="1"/>
</dbReference>
<feature type="domain" description="Methyl-accepting transducer" evidence="6">
    <location>
        <begin position="252"/>
        <end position="488"/>
    </location>
</feature>
<dbReference type="SUPFAM" id="SSF58104">
    <property type="entry name" value="Methyl-accepting chemotaxis protein (MCP) signaling domain"/>
    <property type="match status" value="1"/>
</dbReference>
<evidence type="ECO:0000259" key="6">
    <source>
        <dbReference type="PROSITE" id="PS50111"/>
    </source>
</evidence>
<dbReference type="Proteomes" id="UP000222564">
    <property type="component" value="Unassembled WGS sequence"/>
</dbReference>
<evidence type="ECO:0000313" key="9">
    <source>
        <dbReference type="Proteomes" id="UP000222564"/>
    </source>
</evidence>
<dbReference type="Pfam" id="PF00672">
    <property type="entry name" value="HAMP"/>
    <property type="match status" value="1"/>
</dbReference>
<dbReference type="PANTHER" id="PTHR32089">
    <property type="entry name" value="METHYL-ACCEPTING CHEMOTAXIS PROTEIN MCPB"/>
    <property type="match status" value="1"/>
</dbReference>
<proteinExistence type="inferred from homology"/>
<dbReference type="PRINTS" id="PR00260">
    <property type="entry name" value="CHEMTRNSDUCR"/>
</dbReference>
<dbReference type="InterPro" id="IPR004090">
    <property type="entry name" value="Chemotax_Me-accpt_rcpt"/>
</dbReference>
<dbReference type="GO" id="GO:0006935">
    <property type="term" value="P:chemotaxis"/>
    <property type="evidence" value="ECO:0007669"/>
    <property type="project" value="InterPro"/>
</dbReference>
<gene>
    <name evidence="8" type="ORF">P378_04435</name>
</gene>
<dbReference type="InterPro" id="IPR003660">
    <property type="entry name" value="HAMP_dom"/>
</dbReference>
<evidence type="ECO:0000256" key="2">
    <source>
        <dbReference type="ARBA" id="ARBA00029447"/>
    </source>
</evidence>
<keyword evidence="9" id="KW-1185">Reference proteome</keyword>
<organism evidence="8 9">
    <name type="scientific">Desulforamulus profundi</name>
    <dbReference type="NCBI Taxonomy" id="1383067"/>
    <lineage>
        <taxon>Bacteria</taxon>
        <taxon>Bacillati</taxon>
        <taxon>Bacillota</taxon>
        <taxon>Clostridia</taxon>
        <taxon>Eubacteriales</taxon>
        <taxon>Peptococcaceae</taxon>
        <taxon>Desulforamulus</taxon>
    </lineage>
</organism>
<dbReference type="AlphaFoldDB" id="A0A2C6MIA7"/>
<sequence>MLKMMKSVKNWTLQSKLVLTFAMIIILINIGMGVTIFEEAKSTVSELMVNRIKITAADNADKISIMLHSMDKREIANKTDYYLTKQRNSYKVLNYRAYVDVVDTEGKVVVPAKQGQPIKPSNAELVSLIKKNSGGGTYSAGLGGTRCTVVLEPIAGRPWFFVAGVAEEDYLTLVKRMQTTAFLVGLAAFIFATAVCVFGTRKFIQPLNQMMATMEQARSGDLTVRVKETGTGPEFNQLGTSFNAMLSDFSSLLSELNQTSSVLLESSRGMTNVAQQQLHAVEKTDQAVRVMSSSVQQITEVVKETQVSSRDMMDSAEEGTEAVKKLVQVINQNHRVISEEVMAIGNLGQRIQEISQLLDLIRKISKDTHLLALNASIEAARAGEHGRGFAVVATEVRRLAEETAATTKDVEQIIAAIARESSEVLDKVDLSKKIAEEGLTATLSAEEALRRIYETIDLTGQQITRIHNGAEQISRGTSTVEELIRELAGDINDAGTDDETATARQISNTAKTLDQLSESLRRRLESFTLDEGPEQDLLWQLPQAEESSLSAGQADGTNDEDGCKSRVAWRKPTLIET</sequence>
<dbReference type="CDD" id="cd18774">
    <property type="entry name" value="PDC2_HK_sensor"/>
    <property type="match status" value="1"/>
</dbReference>
<dbReference type="PANTHER" id="PTHR32089:SF112">
    <property type="entry name" value="LYSOZYME-LIKE PROTEIN-RELATED"/>
    <property type="match status" value="1"/>
</dbReference>
<evidence type="ECO:0000259" key="7">
    <source>
        <dbReference type="PROSITE" id="PS50885"/>
    </source>
</evidence>
<feature type="domain" description="HAMP" evidence="7">
    <location>
        <begin position="201"/>
        <end position="254"/>
    </location>
</feature>
<dbReference type="CDD" id="cd06225">
    <property type="entry name" value="HAMP"/>
    <property type="match status" value="1"/>
</dbReference>
<keyword evidence="5" id="KW-1133">Transmembrane helix</keyword>
<evidence type="ECO:0000256" key="4">
    <source>
        <dbReference type="SAM" id="MobiDB-lite"/>
    </source>
</evidence>
<dbReference type="Pfam" id="PF00015">
    <property type="entry name" value="MCPsignal"/>
    <property type="match status" value="1"/>
</dbReference>
<evidence type="ECO:0008006" key="10">
    <source>
        <dbReference type="Google" id="ProtNLM"/>
    </source>
</evidence>
<dbReference type="Gene3D" id="1.10.287.950">
    <property type="entry name" value="Methyl-accepting chemotaxis protein"/>
    <property type="match status" value="1"/>
</dbReference>
<evidence type="ECO:0000256" key="3">
    <source>
        <dbReference type="PROSITE-ProRule" id="PRU00284"/>
    </source>
</evidence>
<dbReference type="GO" id="GO:0007165">
    <property type="term" value="P:signal transduction"/>
    <property type="evidence" value="ECO:0007669"/>
    <property type="project" value="UniProtKB-KW"/>
</dbReference>
<evidence type="ECO:0000256" key="5">
    <source>
        <dbReference type="SAM" id="Phobius"/>
    </source>
</evidence>
<dbReference type="InterPro" id="IPR004089">
    <property type="entry name" value="MCPsignal_dom"/>
</dbReference>
<accession>A0A2C6MIA7</accession>
<dbReference type="Gene3D" id="6.10.340.10">
    <property type="match status" value="1"/>
</dbReference>
<protein>
    <recommendedName>
        <fullName evidence="10">Methyl-accepting chemotaxis protein</fullName>
    </recommendedName>
</protein>
<dbReference type="SMART" id="SM00283">
    <property type="entry name" value="MA"/>
    <property type="match status" value="1"/>
</dbReference>
<dbReference type="EMBL" id="AWQQ01000027">
    <property type="protein sequence ID" value="PHJ39263.1"/>
    <property type="molecule type" value="Genomic_DNA"/>
</dbReference>
<feature type="transmembrane region" description="Helical" evidence="5">
    <location>
        <begin position="181"/>
        <end position="200"/>
    </location>
</feature>